<dbReference type="InterPro" id="IPR000471">
    <property type="entry name" value="Interferon_alpha/beta/delta"/>
</dbReference>
<dbReference type="GeneTree" id="ENSGT01000000214430"/>
<dbReference type="PROSITE" id="PS00252">
    <property type="entry name" value="INTERFERON_A_B_D"/>
    <property type="match status" value="1"/>
</dbReference>
<dbReference type="GO" id="GO:0005132">
    <property type="term" value="F:type I interferon receptor binding"/>
    <property type="evidence" value="ECO:0000318"/>
    <property type="project" value="GO_Central"/>
</dbReference>
<dbReference type="GO" id="GO:0002312">
    <property type="term" value="P:B cell activation involved in immune response"/>
    <property type="evidence" value="ECO:0000318"/>
    <property type="project" value="GO_Central"/>
</dbReference>
<protein>
    <submittedName>
        <fullName evidence="9">Type I interferon 3</fullName>
    </submittedName>
</protein>
<dbReference type="GO" id="GO:0002323">
    <property type="term" value="P:natural killer cell activation involved in immune response"/>
    <property type="evidence" value="ECO:0000318"/>
    <property type="project" value="GO_Central"/>
</dbReference>
<keyword evidence="7" id="KW-1015">Disulfide bond</keyword>
<reference evidence="9" key="3">
    <citation type="submission" date="2025-09" db="UniProtKB">
        <authorList>
            <consortium name="Ensembl"/>
        </authorList>
    </citation>
    <scope>IDENTIFICATION</scope>
    <source>
        <strain evidence="9">Glennie</strain>
    </source>
</reference>
<dbReference type="PANTHER" id="PTHR11691:SF73">
    <property type="entry name" value="INTERFERON BETA"/>
    <property type="match status" value="1"/>
</dbReference>
<keyword evidence="3 8" id="KW-0202">Cytokine</keyword>
<keyword evidence="5" id="KW-0732">Signal</keyword>
<evidence type="ECO:0000256" key="2">
    <source>
        <dbReference type="ARBA" id="ARBA00011033"/>
    </source>
</evidence>
<dbReference type="GO" id="GO:0006959">
    <property type="term" value="P:humoral immune response"/>
    <property type="evidence" value="ECO:0000318"/>
    <property type="project" value="GO_Central"/>
</dbReference>
<keyword evidence="10" id="KW-1185">Reference proteome</keyword>
<dbReference type="OMA" id="CAKEEMD"/>
<reference evidence="9" key="2">
    <citation type="submission" date="2025-08" db="UniProtKB">
        <authorList>
            <consortium name="Ensembl"/>
        </authorList>
    </citation>
    <scope>IDENTIFICATION</scope>
    <source>
        <strain evidence="9">Glennie</strain>
    </source>
</reference>
<evidence type="ECO:0000256" key="5">
    <source>
        <dbReference type="ARBA" id="ARBA00022729"/>
    </source>
</evidence>
<gene>
    <name evidence="9" type="primary">IFN3</name>
</gene>
<dbReference type="Ensembl" id="ENSOANT00000065590.1">
    <property type="protein sequence ID" value="ENSOANP00000054070.1"/>
    <property type="gene ID" value="ENSOANG00000039494.1"/>
</dbReference>
<dbReference type="GO" id="GO:0043330">
    <property type="term" value="P:response to exogenous dsRNA"/>
    <property type="evidence" value="ECO:0000318"/>
    <property type="project" value="GO_Central"/>
</dbReference>
<dbReference type="PANTHER" id="PTHR11691">
    <property type="entry name" value="TYPE I INTERFERON"/>
    <property type="match status" value="1"/>
</dbReference>
<evidence type="ECO:0000256" key="7">
    <source>
        <dbReference type="ARBA" id="ARBA00023157"/>
    </source>
</evidence>
<dbReference type="InterPro" id="IPR009079">
    <property type="entry name" value="4_helix_cytokine-like_core"/>
</dbReference>
<dbReference type="GO" id="GO:0005615">
    <property type="term" value="C:extracellular space"/>
    <property type="evidence" value="ECO:0000318"/>
    <property type="project" value="GO_Central"/>
</dbReference>
<dbReference type="GO" id="GO:0005125">
    <property type="term" value="F:cytokine activity"/>
    <property type="evidence" value="ECO:0000318"/>
    <property type="project" value="GO_Central"/>
</dbReference>
<evidence type="ECO:0000256" key="4">
    <source>
        <dbReference type="ARBA" id="ARBA00022525"/>
    </source>
</evidence>
<dbReference type="GO" id="GO:0002286">
    <property type="term" value="P:T cell activation involved in immune response"/>
    <property type="evidence" value="ECO:0000318"/>
    <property type="project" value="GO_Central"/>
</dbReference>
<keyword evidence="6 8" id="KW-0051">Antiviral defense</keyword>
<organism evidence="9 10">
    <name type="scientific">Ornithorhynchus anatinus</name>
    <name type="common">Duckbill platypus</name>
    <dbReference type="NCBI Taxonomy" id="9258"/>
    <lineage>
        <taxon>Eukaryota</taxon>
        <taxon>Metazoa</taxon>
        <taxon>Chordata</taxon>
        <taxon>Craniata</taxon>
        <taxon>Vertebrata</taxon>
        <taxon>Euteleostomi</taxon>
        <taxon>Mammalia</taxon>
        <taxon>Monotremata</taxon>
        <taxon>Ornithorhynchidae</taxon>
        <taxon>Ornithorhynchus</taxon>
    </lineage>
</organism>
<reference evidence="9 10" key="1">
    <citation type="journal article" date="2008" name="Nature">
        <title>Genome analysis of the platypus reveals unique signatures of evolution.</title>
        <authorList>
            <person name="Warren W.C."/>
            <person name="Hillier L.W."/>
            <person name="Marshall Graves J.A."/>
            <person name="Birney E."/>
            <person name="Ponting C.P."/>
            <person name="Grutzner F."/>
            <person name="Belov K."/>
            <person name="Miller W."/>
            <person name="Clarke L."/>
            <person name="Chinwalla A.T."/>
            <person name="Yang S.P."/>
            <person name="Heger A."/>
            <person name="Locke D.P."/>
            <person name="Miethke P."/>
            <person name="Waters P.D."/>
            <person name="Veyrunes F."/>
            <person name="Fulton L."/>
            <person name="Fulton B."/>
            <person name="Graves T."/>
            <person name="Wallis J."/>
            <person name="Puente X.S."/>
            <person name="Lopez-Otin C."/>
            <person name="Ordonez G.R."/>
            <person name="Eichler E.E."/>
            <person name="Chen L."/>
            <person name="Cheng Z."/>
            <person name="Deakin J.E."/>
            <person name="Alsop A."/>
            <person name="Thompson K."/>
            <person name="Kirby P."/>
            <person name="Papenfuss A.T."/>
            <person name="Wakefield M.J."/>
            <person name="Olender T."/>
            <person name="Lancet D."/>
            <person name="Huttley G.A."/>
            <person name="Smit A.F."/>
            <person name="Pask A."/>
            <person name="Temple-Smith P."/>
            <person name="Batzer M.A."/>
            <person name="Walker J.A."/>
            <person name="Konkel M.K."/>
            <person name="Harris R.S."/>
            <person name="Whittington C.M."/>
            <person name="Wong E.S."/>
            <person name="Gemmell N.J."/>
            <person name="Buschiazzo E."/>
            <person name="Vargas Jentzsch I.M."/>
            <person name="Merkel A."/>
            <person name="Schmitz J."/>
            <person name="Zemann A."/>
            <person name="Churakov G."/>
            <person name="Kriegs J.O."/>
            <person name="Brosius J."/>
            <person name="Murchison E.P."/>
            <person name="Sachidanandam R."/>
            <person name="Smith C."/>
            <person name="Hannon G.J."/>
            <person name="Tsend-Ayush E."/>
            <person name="McMillan D."/>
            <person name="Attenborough R."/>
            <person name="Rens W."/>
            <person name="Ferguson-Smith M."/>
            <person name="Lefevre C.M."/>
            <person name="Sharp J.A."/>
            <person name="Nicholas K.R."/>
            <person name="Ray D.A."/>
            <person name="Kube M."/>
            <person name="Reinhardt R."/>
            <person name="Pringle T.H."/>
            <person name="Taylor J."/>
            <person name="Jones R.C."/>
            <person name="Nixon B."/>
            <person name="Dacheux J.L."/>
            <person name="Niwa H."/>
            <person name="Sekita Y."/>
            <person name="Huang X."/>
            <person name="Stark A."/>
            <person name="Kheradpour P."/>
            <person name="Kellis M."/>
            <person name="Flicek P."/>
            <person name="Chen Y."/>
            <person name="Webber C."/>
            <person name="Hardison R."/>
            <person name="Nelson J."/>
            <person name="Hallsworth-Pepin K."/>
            <person name="Delehaunty K."/>
            <person name="Markovic C."/>
            <person name="Minx P."/>
            <person name="Feng Y."/>
            <person name="Kremitzki C."/>
            <person name="Mitreva M."/>
            <person name="Glasscock J."/>
            <person name="Wylie T."/>
            <person name="Wohldmann P."/>
            <person name="Thiru P."/>
            <person name="Nhan M.N."/>
            <person name="Pohl C.S."/>
            <person name="Smith S.M."/>
            <person name="Hou S."/>
            <person name="Nefedov M."/>
            <person name="de Jong P.J."/>
            <person name="Renfree M.B."/>
            <person name="Mardis E.R."/>
            <person name="Wilson R.K."/>
        </authorList>
    </citation>
    <scope>NUCLEOTIDE SEQUENCE [LARGE SCALE GENOMIC DNA]</scope>
    <source>
        <strain evidence="9 10">Glennie</strain>
    </source>
</reference>
<evidence type="ECO:0000256" key="3">
    <source>
        <dbReference type="ARBA" id="ARBA00022514"/>
    </source>
</evidence>
<evidence type="ECO:0000313" key="10">
    <source>
        <dbReference type="Proteomes" id="UP000002279"/>
    </source>
</evidence>
<dbReference type="PRINTS" id="PR00266">
    <property type="entry name" value="INTERFERONAB"/>
</dbReference>
<evidence type="ECO:0000256" key="1">
    <source>
        <dbReference type="ARBA" id="ARBA00004613"/>
    </source>
</evidence>
<dbReference type="FunFam" id="1.20.1250.10:FF:000081">
    <property type="match status" value="1"/>
</dbReference>
<dbReference type="SUPFAM" id="SSF47266">
    <property type="entry name" value="4-helical cytokines"/>
    <property type="match status" value="1"/>
</dbReference>
<dbReference type="Pfam" id="PF00143">
    <property type="entry name" value="Interferon"/>
    <property type="match status" value="1"/>
</dbReference>
<evidence type="ECO:0000256" key="8">
    <source>
        <dbReference type="RuleBase" id="RU000436"/>
    </source>
</evidence>
<dbReference type="GO" id="GO:0002250">
    <property type="term" value="P:adaptive immune response"/>
    <property type="evidence" value="ECO:0000318"/>
    <property type="project" value="GO_Central"/>
</dbReference>
<evidence type="ECO:0000256" key="6">
    <source>
        <dbReference type="ARBA" id="ARBA00023118"/>
    </source>
</evidence>
<dbReference type="Gene3D" id="1.20.1250.10">
    <property type="match status" value="1"/>
</dbReference>
<dbReference type="Proteomes" id="UP000002279">
    <property type="component" value="Chromosome X5"/>
</dbReference>
<dbReference type="GO" id="GO:0051607">
    <property type="term" value="P:defense response to virus"/>
    <property type="evidence" value="ECO:0007669"/>
    <property type="project" value="UniProtKB-KW"/>
</dbReference>
<dbReference type="SMART" id="SM00076">
    <property type="entry name" value="IFabd"/>
    <property type="match status" value="1"/>
</dbReference>
<dbReference type="AlphaFoldDB" id="A0A6I8PNN8"/>
<dbReference type="FunCoup" id="A0A6I8PNN8">
    <property type="interactions" value="322"/>
</dbReference>
<comment type="subcellular location">
    <subcellularLocation>
        <location evidence="1">Secreted</location>
    </subcellularLocation>
</comment>
<sequence>MPSSSPTVFNRDPGKKDTQRTDWFATSSIALGRTAAERFIMANTGLVQIALVLLFSTSTVSLTCRSLQTADVEQSLNRLDRMKGKSLLSCLEHRKDFQFPRAVVEAGLLQKGNRAVVVHELLQQIFTVFSQTLSQTGWDQAEVENFLHGLHRQLEELEVCLEEDTDPSQASVGSGILRLRLKSYFRGISLYLRDKEYSSCAWEIVRAEIRRCIFRLLQTLRN</sequence>
<keyword evidence="4" id="KW-0964">Secreted</keyword>
<accession>A0A6I8PNN8</accession>
<proteinExistence type="inferred from homology"/>
<dbReference type="GO" id="GO:0060337">
    <property type="term" value="P:type I interferon-mediated signaling pathway"/>
    <property type="evidence" value="ECO:0000318"/>
    <property type="project" value="GO_Central"/>
</dbReference>
<name>A0A6I8PNN8_ORNAN</name>
<dbReference type="InParanoid" id="A0A6I8PNN8"/>
<evidence type="ECO:0000313" key="9">
    <source>
        <dbReference type="Ensembl" id="ENSOANP00000054070.1"/>
    </source>
</evidence>
<comment type="similarity">
    <text evidence="2 8">Belongs to the alpha/beta interferon family.</text>
</comment>